<reference evidence="2" key="1">
    <citation type="submission" date="2020-09" db="EMBL/GenBank/DDBJ databases">
        <title>Novel species of Mucilaginibacter isolated from a glacier on the Tibetan Plateau.</title>
        <authorList>
            <person name="Liu Q."/>
            <person name="Xin Y.-H."/>
        </authorList>
    </citation>
    <scope>NUCLEOTIDE SEQUENCE</scope>
    <source>
        <strain evidence="2">ZB1P21</strain>
    </source>
</reference>
<proteinExistence type="predicted"/>
<evidence type="ECO:0000313" key="2">
    <source>
        <dbReference type="EMBL" id="MBD1391659.1"/>
    </source>
</evidence>
<name>A0A926S104_9SPHI</name>
<accession>A0A926S104</accession>
<gene>
    <name evidence="2" type="ORF">IDJ76_00985</name>
</gene>
<keyword evidence="1" id="KW-0812">Transmembrane</keyword>
<comment type="caution">
    <text evidence="2">The sequence shown here is derived from an EMBL/GenBank/DDBJ whole genome shotgun (WGS) entry which is preliminary data.</text>
</comment>
<keyword evidence="1" id="KW-1133">Transmembrane helix</keyword>
<feature type="transmembrane region" description="Helical" evidence="1">
    <location>
        <begin position="149"/>
        <end position="177"/>
    </location>
</feature>
<feature type="transmembrane region" description="Helical" evidence="1">
    <location>
        <begin position="189"/>
        <end position="207"/>
    </location>
</feature>
<feature type="transmembrane region" description="Helical" evidence="1">
    <location>
        <begin position="7"/>
        <end position="26"/>
    </location>
</feature>
<dbReference type="AlphaFoldDB" id="A0A926S104"/>
<sequence>MKYKISLAGFILIPLLLIGYILFFVVSVSKLLVKQEGTIVAYSKTSAGARSAREDAFKLKEHPQLTYKRSYEGLSRFITPVIREKVYAPPPANVNADLYYLHPNLRPEAERKVVFFTTWSAVTTVQKENSNIPYLYLRFKSNNYSPFMLFLHVFLFTQSVYKIGLVTFISFMLFIACFLQSATLYEHNVLFKSYAIFMLILHILIFFL</sequence>
<keyword evidence="1" id="KW-0472">Membrane</keyword>
<dbReference type="Proteomes" id="UP000619078">
    <property type="component" value="Unassembled WGS sequence"/>
</dbReference>
<evidence type="ECO:0000256" key="1">
    <source>
        <dbReference type="SAM" id="Phobius"/>
    </source>
</evidence>
<dbReference type="RefSeq" id="WP_191159809.1">
    <property type="nucleotide sequence ID" value="NZ_JACWMX010000001.1"/>
</dbReference>
<organism evidence="2 3">
    <name type="scientific">Mucilaginibacter glaciei</name>
    <dbReference type="NCBI Taxonomy" id="2772109"/>
    <lineage>
        <taxon>Bacteria</taxon>
        <taxon>Pseudomonadati</taxon>
        <taxon>Bacteroidota</taxon>
        <taxon>Sphingobacteriia</taxon>
        <taxon>Sphingobacteriales</taxon>
        <taxon>Sphingobacteriaceae</taxon>
        <taxon>Mucilaginibacter</taxon>
    </lineage>
</organism>
<dbReference type="EMBL" id="JACWMX010000001">
    <property type="protein sequence ID" value="MBD1391659.1"/>
    <property type="molecule type" value="Genomic_DNA"/>
</dbReference>
<keyword evidence="3" id="KW-1185">Reference proteome</keyword>
<protein>
    <submittedName>
        <fullName evidence="2">Uncharacterized protein</fullName>
    </submittedName>
</protein>
<evidence type="ECO:0000313" key="3">
    <source>
        <dbReference type="Proteomes" id="UP000619078"/>
    </source>
</evidence>